<organism evidence="2">
    <name type="scientific">Anguilla anguilla</name>
    <name type="common">European freshwater eel</name>
    <name type="synonym">Muraena anguilla</name>
    <dbReference type="NCBI Taxonomy" id="7936"/>
    <lineage>
        <taxon>Eukaryota</taxon>
        <taxon>Metazoa</taxon>
        <taxon>Chordata</taxon>
        <taxon>Craniata</taxon>
        <taxon>Vertebrata</taxon>
        <taxon>Euteleostomi</taxon>
        <taxon>Actinopterygii</taxon>
        <taxon>Neopterygii</taxon>
        <taxon>Teleostei</taxon>
        <taxon>Anguilliformes</taxon>
        <taxon>Anguillidae</taxon>
        <taxon>Anguilla</taxon>
    </lineage>
</organism>
<feature type="chain" id="PRO_5002432644" evidence="1">
    <location>
        <begin position="19"/>
        <end position="48"/>
    </location>
</feature>
<evidence type="ECO:0000256" key="1">
    <source>
        <dbReference type="SAM" id="SignalP"/>
    </source>
</evidence>
<keyword evidence="1" id="KW-0732">Signal</keyword>
<protein>
    <submittedName>
        <fullName evidence="2">Uncharacterized protein</fullName>
    </submittedName>
</protein>
<dbReference type="EMBL" id="GBXM01061936">
    <property type="protein sequence ID" value="JAH46641.1"/>
    <property type="molecule type" value="Transcribed_RNA"/>
</dbReference>
<reference evidence="2" key="2">
    <citation type="journal article" date="2015" name="Fish Shellfish Immunol.">
        <title>Early steps in the European eel (Anguilla anguilla)-Vibrio vulnificus interaction in the gills: Role of the RtxA13 toxin.</title>
        <authorList>
            <person name="Callol A."/>
            <person name="Pajuelo D."/>
            <person name="Ebbesson L."/>
            <person name="Teles M."/>
            <person name="MacKenzie S."/>
            <person name="Amaro C."/>
        </authorList>
    </citation>
    <scope>NUCLEOTIDE SEQUENCE</scope>
</reference>
<evidence type="ECO:0000313" key="2">
    <source>
        <dbReference type="EMBL" id="JAH46641.1"/>
    </source>
</evidence>
<proteinExistence type="predicted"/>
<accession>A0A0E9SZ92</accession>
<dbReference type="AlphaFoldDB" id="A0A0E9SZ92"/>
<sequence length="48" mass="5618">MFPFLFWYVSLCTFYIQTRNITCGVSSCHAMLYSLSWSCRATADLRLI</sequence>
<name>A0A0E9SZ92_ANGAN</name>
<reference evidence="2" key="1">
    <citation type="submission" date="2014-11" db="EMBL/GenBank/DDBJ databases">
        <authorList>
            <person name="Amaro Gonzalez C."/>
        </authorList>
    </citation>
    <scope>NUCLEOTIDE SEQUENCE</scope>
</reference>
<feature type="signal peptide" evidence="1">
    <location>
        <begin position="1"/>
        <end position="18"/>
    </location>
</feature>